<dbReference type="GO" id="GO:0090313">
    <property type="term" value="P:regulation of protein targeting to membrane"/>
    <property type="evidence" value="ECO:0007669"/>
    <property type="project" value="TreeGrafter"/>
</dbReference>
<organism evidence="2 3">
    <name type="scientific">Flavobacterium sediminis</name>
    <dbReference type="NCBI Taxonomy" id="2201181"/>
    <lineage>
        <taxon>Bacteria</taxon>
        <taxon>Pseudomonadati</taxon>
        <taxon>Bacteroidota</taxon>
        <taxon>Flavobacteriia</taxon>
        <taxon>Flavobacteriales</taxon>
        <taxon>Flavobacteriaceae</taxon>
        <taxon>Flavobacterium</taxon>
    </lineage>
</organism>
<keyword evidence="1" id="KW-0812">Transmembrane</keyword>
<dbReference type="InterPro" id="IPR052894">
    <property type="entry name" value="AsmA-related"/>
</dbReference>
<dbReference type="GO" id="GO:0005886">
    <property type="term" value="C:plasma membrane"/>
    <property type="evidence" value="ECO:0007669"/>
    <property type="project" value="TreeGrafter"/>
</dbReference>
<reference evidence="2 3" key="1">
    <citation type="submission" date="2018-05" db="EMBL/GenBank/DDBJ databases">
        <title>Flavobacterium sp. MEBiC07310.</title>
        <authorList>
            <person name="Baek K."/>
        </authorList>
    </citation>
    <scope>NUCLEOTIDE SEQUENCE [LARGE SCALE GENOMIC DNA]</scope>
    <source>
        <strain evidence="2 3">MEBiC07310</strain>
    </source>
</reference>
<keyword evidence="3" id="KW-1185">Reference proteome</keyword>
<evidence type="ECO:0000313" key="3">
    <source>
        <dbReference type="Proteomes" id="UP000245429"/>
    </source>
</evidence>
<evidence type="ECO:0000256" key="1">
    <source>
        <dbReference type="SAM" id="Phobius"/>
    </source>
</evidence>
<gene>
    <name evidence="2" type="ORF">DI487_01365</name>
</gene>
<dbReference type="PANTHER" id="PTHR30441">
    <property type="entry name" value="DUF748 DOMAIN-CONTAINING PROTEIN"/>
    <property type="match status" value="1"/>
</dbReference>
<feature type="transmembrane region" description="Helical" evidence="1">
    <location>
        <begin position="5"/>
        <end position="28"/>
    </location>
</feature>
<dbReference type="AlphaFoldDB" id="A0A2U8QRA3"/>
<dbReference type="OrthoDB" id="1108503at2"/>
<keyword evidence="1" id="KW-1133">Transmembrane helix</keyword>
<keyword evidence="1" id="KW-0472">Membrane</keyword>
<dbReference type="Proteomes" id="UP000245429">
    <property type="component" value="Chromosome"/>
</dbReference>
<accession>A0A2U8QRA3</accession>
<dbReference type="EMBL" id="CP029463">
    <property type="protein sequence ID" value="AWM12649.1"/>
    <property type="molecule type" value="Genomic_DNA"/>
</dbReference>
<dbReference type="KEGG" id="fse:DI487_01365"/>
<proteinExistence type="predicted"/>
<name>A0A2U8QRA3_9FLAO</name>
<sequence length="322" mass="36726">MVKRLLYITISFFILFLIIISVLLNFIFTPEKVTPVVLGVLNENLDGKVECTSVELTFFSTFPNFGAKMNNGNIYSGKENQDTIGSFKECKIALNVVKLLRANEIDVRRVSLIQPNLRILTKKDGKLNWDILKKENTIDVQTDTAKFHVDFNSMKVKKLVIKEASISYQDMVSKLAIAIPKLNLNLSASDDKKQTVFKVDCTTEQMAVGSDIYKVVKDLKTYLKTDLVLNKTTRELKLSDTKLELNDIAFDLEGDFKKVPKEKKVSVNLKAFLKVPSLETLWLALPRKYLNIEDVDIDGLAQLELSTTGFWEVEVYQYLKEY</sequence>
<dbReference type="PANTHER" id="PTHR30441:SF4">
    <property type="entry name" value="PROTEIN ASMA"/>
    <property type="match status" value="1"/>
</dbReference>
<evidence type="ECO:0000313" key="2">
    <source>
        <dbReference type="EMBL" id="AWM12649.1"/>
    </source>
</evidence>
<protein>
    <submittedName>
        <fullName evidence="2">Uncharacterized protein</fullName>
    </submittedName>
</protein>